<name>A0ABQ0AET4_9GAMM</name>
<organism evidence="1 2">
    <name type="scientific">Sessilibacter corallicola</name>
    <dbReference type="NCBI Taxonomy" id="2904075"/>
    <lineage>
        <taxon>Bacteria</taxon>
        <taxon>Pseudomonadati</taxon>
        <taxon>Pseudomonadota</taxon>
        <taxon>Gammaproteobacteria</taxon>
        <taxon>Cellvibrionales</taxon>
        <taxon>Cellvibrionaceae</taxon>
        <taxon>Sessilibacter</taxon>
    </lineage>
</organism>
<gene>
    <name evidence="1" type="ORF">NBRC116591_39400</name>
</gene>
<proteinExistence type="predicted"/>
<reference evidence="1 2" key="1">
    <citation type="submission" date="2024-04" db="EMBL/GenBank/DDBJ databases">
        <title>Draft genome sequence of Sessilibacter corallicola NBRC 116591.</title>
        <authorList>
            <person name="Miyakawa T."/>
            <person name="Kusuya Y."/>
            <person name="Miura T."/>
        </authorList>
    </citation>
    <scope>NUCLEOTIDE SEQUENCE [LARGE SCALE GENOMIC DNA]</scope>
    <source>
        <strain evidence="1 2">KU-00831-HH</strain>
    </source>
</reference>
<accession>A0ABQ0AET4</accession>
<dbReference type="EMBL" id="BAABWN010000019">
    <property type="protein sequence ID" value="GAA6170127.1"/>
    <property type="molecule type" value="Genomic_DNA"/>
</dbReference>
<sequence length="90" mass="10416">MKVSNYSHLNEIPFVARESRVRASKKVEKVNATTYTKTQTYKAVDQHSHSITAHFDQREGSDRRKSQRWCLLDTRSGGDRRRGHSVAIEI</sequence>
<keyword evidence="2" id="KW-1185">Reference proteome</keyword>
<evidence type="ECO:0000313" key="2">
    <source>
        <dbReference type="Proteomes" id="UP001465153"/>
    </source>
</evidence>
<dbReference type="RefSeq" id="WP_353304465.1">
    <property type="nucleotide sequence ID" value="NZ_BAABWN010000019.1"/>
</dbReference>
<protein>
    <submittedName>
        <fullName evidence="1">Uncharacterized protein</fullName>
    </submittedName>
</protein>
<comment type="caution">
    <text evidence="1">The sequence shown here is derived from an EMBL/GenBank/DDBJ whole genome shotgun (WGS) entry which is preliminary data.</text>
</comment>
<dbReference type="Proteomes" id="UP001465153">
    <property type="component" value="Unassembled WGS sequence"/>
</dbReference>
<evidence type="ECO:0000313" key="1">
    <source>
        <dbReference type="EMBL" id="GAA6170127.1"/>
    </source>
</evidence>